<accession>A0A6B0TSM7</accession>
<proteinExistence type="predicted"/>
<sequence>MAPLKFRKSMPHPFRPHLGAQGSLLLIHHEVLAKSPKCDPRVIMAVDFKGTFDVPIKLRNGALALGFCSPLC</sequence>
<dbReference type="EMBL" id="GIFC01000829">
    <property type="protein sequence ID" value="MXU82912.1"/>
    <property type="molecule type" value="Transcribed_RNA"/>
</dbReference>
<organism evidence="1">
    <name type="scientific">Ixodes ricinus</name>
    <name type="common">Common tick</name>
    <name type="synonym">Acarus ricinus</name>
    <dbReference type="NCBI Taxonomy" id="34613"/>
    <lineage>
        <taxon>Eukaryota</taxon>
        <taxon>Metazoa</taxon>
        <taxon>Ecdysozoa</taxon>
        <taxon>Arthropoda</taxon>
        <taxon>Chelicerata</taxon>
        <taxon>Arachnida</taxon>
        <taxon>Acari</taxon>
        <taxon>Parasitiformes</taxon>
        <taxon>Ixodida</taxon>
        <taxon>Ixodoidea</taxon>
        <taxon>Ixodidae</taxon>
        <taxon>Ixodinae</taxon>
        <taxon>Ixodes</taxon>
    </lineage>
</organism>
<protein>
    <submittedName>
        <fullName evidence="1">Putative secreted protein</fullName>
    </submittedName>
</protein>
<evidence type="ECO:0000313" key="1">
    <source>
        <dbReference type="EMBL" id="MXU82912.1"/>
    </source>
</evidence>
<dbReference type="AlphaFoldDB" id="A0A6B0TSM7"/>
<name>A0A6B0TSM7_IXORI</name>
<reference evidence="1" key="1">
    <citation type="submission" date="2019-12" db="EMBL/GenBank/DDBJ databases">
        <title>An insight into the sialome of adult female Ixodes ricinus ticks feeding for 6 days.</title>
        <authorList>
            <person name="Perner J."/>
            <person name="Ribeiro J.M.C."/>
        </authorList>
    </citation>
    <scope>NUCLEOTIDE SEQUENCE</scope>
    <source>
        <strain evidence="1">Semi-engorged</strain>
        <tissue evidence="1">Salivary glands</tissue>
    </source>
</reference>